<dbReference type="CDD" id="cd02511">
    <property type="entry name" value="Beta4Glucosyltransferase"/>
    <property type="match status" value="1"/>
</dbReference>
<name>A0A5C5VE23_9BACT</name>
<dbReference type="PANTHER" id="PTHR43630">
    <property type="entry name" value="POLY-BETA-1,6-N-ACETYL-D-GLUCOSAMINE SYNTHASE"/>
    <property type="match status" value="1"/>
</dbReference>
<dbReference type="OrthoDB" id="9815923at2"/>
<keyword evidence="4" id="KW-1185">Reference proteome</keyword>
<proteinExistence type="inferred from homology"/>
<dbReference type="InterPro" id="IPR001173">
    <property type="entry name" value="Glyco_trans_2-like"/>
</dbReference>
<sequence length="285" mass="33262">MVSVLILTKNEESNIRRCLGSVAWSDDIVVYDSESTDRTTEISRGLGARVVTRKFDNWSAHQNWAVGNIDFKHPWVLYIDADEQCDDELRQEVTQRAVASAQESAFRVRRKDYFMGRWLRRSQLYPTWIVRVFRPDRIRYERLVNPVAVVDGGTGELQGHLLHHPFSHGVSHWFDRHNRYSSFEAEDLLEEIQSSVDWSGLICRDASRRRKAMKHLAYRLPGRPGLMFLYLYVARLGFLDGAPGYYYSRMRAAYELMIDVKVRELRWRQSSSESVDGPIRQVVEG</sequence>
<dbReference type="InterPro" id="IPR029044">
    <property type="entry name" value="Nucleotide-diphossugar_trans"/>
</dbReference>
<reference evidence="3 4" key="1">
    <citation type="submission" date="2019-02" db="EMBL/GenBank/DDBJ databases">
        <title>Deep-cultivation of Planctomycetes and their phenomic and genomic characterization uncovers novel biology.</title>
        <authorList>
            <person name="Wiegand S."/>
            <person name="Jogler M."/>
            <person name="Boedeker C."/>
            <person name="Pinto D."/>
            <person name="Vollmers J."/>
            <person name="Rivas-Marin E."/>
            <person name="Kohn T."/>
            <person name="Peeters S.H."/>
            <person name="Heuer A."/>
            <person name="Rast P."/>
            <person name="Oberbeckmann S."/>
            <person name="Bunk B."/>
            <person name="Jeske O."/>
            <person name="Meyerdierks A."/>
            <person name="Storesund J.E."/>
            <person name="Kallscheuer N."/>
            <person name="Luecker S."/>
            <person name="Lage O.M."/>
            <person name="Pohl T."/>
            <person name="Merkel B.J."/>
            <person name="Hornburger P."/>
            <person name="Mueller R.-W."/>
            <person name="Bruemmer F."/>
            <person name="Labrenz M."/>
            <person name="Spormann A.M."/>
            <person name="Op Den Camp H."/>
            <person name="Overmann J."/>
            <person name="Amann R."/>
            <person name="Jetten M.S.M."/>
            <person name="Mascher T."/>
            <person name="Medema M.H."/>
            <person name="Devos D.P."/>
            <person name="Kaster A.-K."/>
            <person name="Ovreas L."/>
            <person name="Rohde M."/>
            <person name="Galperin M.Y."/>
            <person name="Jogler C."/>
        </authorList>
    </citation>
    <scope>NUCLEOTIDE SEQUENCE [LARGE SCALE GENOMIC DNA]</scope>
    <source>
        <strain evidence="3 4">KOR34</strain>
    </source>
</reference>
<comment type="similarity">
    <text evidence="1">Belongs to the glycosyltransferase 2 family. WaaE/KdtX subfamily.</text>
</comment>
<comment type="caution">
    <text evidence="3">The sequence shown here is derived from an EMBL/GenBank/DDBJ whole genome shotgun (WGS) entry which is preliminary data.</text>
</comment>
<evidence type="ECO:0000313" key="4">
    <source>
        <dbReference type="Proteomes" id="UP000316714"/>
    </source>
</evidence>
<feature type="domain" description="Glycosyltransferase 2-like" evidence="2">
    <location>
        <begin position="3"/>
        <end position="146"/>
    </location>
</feature>
<dbReference type="Pfam" id="PF00535">
    <property type="entry name" value="Glycos_transf_2"/>
    <property type="match status" value="1"/>
</dbReference>
<dbReference type="Gene3D" id="3.90.550.10">
    <property type="entry name" value="Spore Coat Polysaccharide Biosynthesis Protein SpsA, Chain A"/>
    <property type="match status" value="1"/>
</dbReference>
<evidence type="ECO:0000259" key="2">
    <source>
        <dbReference type="Pfam" id="PF00535"/>
    </source>
</evidence>
<keyword evidence="3" id="KW-0808">Transferase</keyword>
<protein>
    <submittedName>
        <fullName evidence="3">Glycosyl transferase family 2</fullName>
    </submittedName>
</protein>
<evidence type="ECO:0000256" key="1">
    <source>
        <dbReference type="ARBA" id="ARBA00038494"/>
    </source>
</evidence>
<dbReference type="PANTHER" id="PTHR43630:SF2">
    <property type="entry name" value="GLYCOSYLTRANSFERASE"/>
    <property type="match status" value="1"/>
</dbReference>
<gene>
    <name evidence="3" type="ORF">KOR34_08590</name>
</gene>
<dbReference type="GO" id="GO:0016740">
    <property type="term" value="F:transferase activity"/>
    <property type="evidence" value="ECO:0007669"/>
    <property type="project" value="UniProtKB-KW"/>
</dbReference>
<evidence type="ECO:0000313" key="3">
    <source>
        <dbReference type="EMBL" id="TWT35962.1"/>
    </source>
</evidence>
<dbReference type="SUPFAM" id="SSF53448">
    <property type="entry name" value="Nucleotide-diphospho-sugar transferases"/>
    <property type="match status" value="1"/>
</dbReference>
<accession>A0A5C5VE23</accession>
<dbReference type="Proteomes" id="UP000316714">
    <property type="component" value="Unassembled WGS sequence"/>
</dbReference>
<dbReference type="EMBL" id="SIHJ01000001">
    <property type="protein sequence ID" value="TWT35962.1"/>
    <property type="molecule type" value="Genomic_DNA"/>
</dbReference>
<dbReference type="AlphaFoldDB" id="A0A5C5VE23"/>
<organism evidence="3 4">
    <name type="scientific">Posidoniimonas corsicana</name>
    <dbReference type="NCBI Taxonomy" id="1938618"/>
    <lineage>
        <taxon>Bacteria</taxon>
        <taxon>Pseudomonadati</taxon>
        <taxon>Planctomycetota</taxon>
        <taxon>Planctomycetia</taxon>
        <taxon>Pirellulales</taxon>
        <taxon>Lacipirellulaceae</taxon>
        <taxon>Posidoniimonas</taxon>
    </lineage>
</organism>